<gene>
    <name evidence="1" type="ORF">AAFF_G00175230</name>
</gene>
<dbReference type="EMBL" id="JAINUG010002317">
    <property type="protein sequence ID" value="KAJ8349237.1"/>
    <property type="molecule type" value="Genomic_DNA"/>
</dbReference>
<accession>A0AAD7R169</accession>
<keyword evidence="2" id="KW-1185">Reference proteome</keyword>
<evidence type="ECO:0000313" key="2">
    <source>
        <dbReference type="Proteomes" id="UP001221898"/>
    </source>
</evidence>
<dbReference type="AlphaFoldDB" id="A0AAD7R169"/>
<sequence length="109" mass="12081">MQFTASRGHPSRLWSDPGTNFVGARPALEELYGYLSKVDKVKLEEEAASHGTEWSWKFHPADSPHRNGAAEAAVKVVRRALRAIDKKGPFTLVELKLSCTWQGQTCSLA</sequence>
<dbReference type="InterPro" id="IPR036397">
    <property type="entry name" value="RNaseH_sf"/>
</dbReference>
<comment type="caution">
    <text evidence="1">The sequence shown here is derived from an EMBL/GenBank/DDBJ whole genome shotgun (WGS) entry which is preliminary data.</text>
</comment>
<dbReference type="GO" id="GO:0003676">
    <property type="term" value="F:nucleic acid binding"/>
    <property type="evidence" value="ECO:0007669"/>
    <property type="project" value="InterPro"/>
</dbReference>
<dbReference type="Gene3D" id="3.30.420.10">
    <property type="entry name" value="Ribonuclease H-like superfamily/Ribonuclease H"/>
    <property type="match status" value="1"/>
</dbReference>
<protein>
    <recommendedName>
        <fullName evidence="3">Integrase catalytic domain-containing protein</fullName>
    </recommendedName>
</protein>
<proteinExistence type="predicted"/>
<name>A0AAD7R169_9TELE</name>
<organism evidence="1 2">
    <name type="scientific">Aldrovandia affinis</name>
    <dbReference type="NCBI Taxonomy" id="143900"/>
    <lineage>
        <taxon>Eukaryota</taxon>
        <taxon>Metazoa</taxon>
        <taxon>Chordata</taxon>
        <taxon>Craniata</taxon>
        <taxon>Vertebrata</taxon>
        <taxon>Euteleostomi</taxon>
        <taxon>Actinopterygii</taxon>
        <taxon>Neopterygii</taxon>
        <taxon>Teleostei</taxon>
        <taxon>Notacanthiformes</taxon>
        <taxon>Halosauridae</taxon>
        <taxon>Aldrovandia</taxon>
    </lineage>
</organism>
<dbReference type="Proteomes" id="UP001221898">
    <property type="component" value="Unassembled WGS sequence"/>
</dbReference>
<evidence type="ECO:0008006" key="3">
    <source>
        <dbReference type="Google" id="ProtNLM"/>
    </source>
</evidence>
<evidence type="ECO:0000313" key="1">
    <source>
        <dbReference type="EMBL" id="KAJ8349237.1"/>
    </source>
</evidence>
<reference evidence="1" key="1">
    <citation type="journal article" date="2023" name="Science">
        <title>Genome structures resolve the early diversification of teleost fishes.</title>
        <authorList>
            <person name="Parey E."/>
            <person name="Louis A."/>
            <person name="Montfort J."/>
            <person name="Bouchez O."/>
            <person name="Roques C."/>
            <person name="Iampietro C."/>
            <person name="Lluch J."/>
            <person name="Castinel A."/>
            <person name="Donnadieu C."/>
            <person name="Desvignes T."/>
            <person name="Floi Bucao C."/>
            <person name="Jouanno E."/>
            <person name="Wen M."/>
            <person name="Mejri S."/>
            <person name="Dirks R."/>
            <person name="Jansen H."/>
            <person name="Henkel C."/>
            <person name="Chen W.J."/>
            <person name="Zahm M."/>
            <person name="Cabau C."/>
            <person name="Klopp C."/>
            <person name="Thompson A.W."/>
            <person name="Robinson-Rechavi M."/>
            <person name="Braasch I."/>
            <person name="Lecointre G."/>
            <person name="Bobe J."/>
            <person name="Postlethwait J.H."/>
            <person name="Berthelot C."/>
            <person name="Roest Crollius H."/>
            <person name="Guiguen Y."/>
        </authorList>
    </citation>
    <scope>NUCLEOTIDE SEQUENCE</scope>
    <source>
        <strain evidence="1">NC1722</strain>
    </source>
</reference>